<comment type="caution">
    <text evidence="1">The sequence shown here is derived from an EMBL/GenBank/DDBJ whole genome shotgun (WGS) entry which is preliminary data.</text>
</comment>
<dbReference type="RefSeq" id="WP_137276417.1">
    <property type="nucleotide sequence ID" value="NZ_QKNX01000003.1"/>
</dbReference>
<accession>A0A4U5JC56</accession>
<dbReference type="OrthoDB" id="163843at2157"/>
<evidence type="ECO:0008006" key="3">
    <source>
        <dbReference type="Google" id="ProtNLM"/>
    </source>
</evidence>
<keyword evidence="2" id="KW-1185">Reference proteome</keyword>
<dbReference type="EMBL" id="QKNX01000003">
    <property type="protein sequence ID" value="TKR25418.1"/>
    <property type="molecule type" value="Genomic_DNA"/>
</dbReference>
<evidence type="ECO:0000313" key="2">
    <source>
        <dbReference type="Proteomes" id="UP000308037"/>
    </source>
</evidence>
<dbReference type="Proteomes" id="UP000308037">
    <property type="component" value="Unassembled WGS sequence"/>
</dbReference>
<dbReference type="AlphaFoldDB" id="A0A4U5JC56"/>
<gene>
    <name evidence="1" type="ORF">DM868_08305</name>
</gene>
<evidence type="ECO:0000313" key="1">
    <source>
        <dbReference type="EMBL" id="TKR25418.1"/>
    </source>
</evidence>
<protein>
    <recommendedName>
        <fullName evidence="3">DUF4235 domain-containing protein</fullName>
    </recommendedName>
</protein>
<name>A0A4U5JC56_9EURY</name>
<organism evidence="1 2">
    <name type="scientific">Natronomonas salsuginis</name>
    <dbReference type="NCBI Taxonomy" id="2217661"/>
    <lineage>
        <taxon>Archaea</taxon>
        <taxon>Methanobacteriati</taxon>
        <taxon>Methanobacteriota</taxon>
        <taxon>Stenosarchaea group</taxon>
        <taxon>Halobacteria</taxon>
        <taxon>Halobacteriales</taxon>
        <taxon>Natronomonadaceae</taxon>
        <taxon>Natronomonas</taxon>
    </lineage>
</organism>
<reference evidence="1 2" key="1">
    <citation type="submission" date="2019-04" db="EMBL/GenBank/DDBJ databases">
        <title>Natronomonas sp. F20-122 a newhaloarchaeon isolated from a saline saltern of Isla Bacuta, Huelva, Spain.</title>
        <authorList>
            <person name="Duran-Viseras A."/>
            <person name="Sanchez-Porro C."/>
            <person name="Ventosa A."/>
        </authorList>
    </citation>
    <scope>NUCLEOTIDE SEQUENCE [LARGE SCALE GENOMIC DNA]</scope>
    <source>
        <strain evidence="1 2">F20-122</strain>
    </source>
</reference>
<sequence>MNKQKCNTAGTVFVLVQGLVAALFPRSSSRFVKKMIGMNFENAAELKPKPAYVRQLRAIGVGMVAAAGTDLLLQSVENTDDESQTDEDTE</sequence>
<proteinExistence type="predicted"/>